<comment type="caution">
    <text evidence="1">The sequence shown here is derived from an EMBL/GenBank/DDBJ whole genome shotgun (WGS) entry which is preliminary data.</text>
</comment>
<evidence type="ECO:0000313" key="2">
    <source>
        <dbReference type="Proteomes" id="UP000618943"/>
    </source>
</evidence>
<organism evidence="1 2">
    <name type="scientific">Viridibacillus soli</name>
    <dbReference type="NCBI Taxonomy" id="2798301"/>
    <lineage>
        <taxon>Bacteria</taxon>
        <taxon>Bacillati</taxon>
        <taxon>Bacillota</taxon>
        <taxon>Bacilli</taxon>
        <taxon>Bacillales</taxon>
        <taxon>Caryophanaceae</taxon>
        <taxon>Viridibacillus</taxon>
    </lineage>
</organism>
<protein>
    <recommendedName>
        <fullName evidence="3">Transposase</fullName>
    </recommendedName>
</protein>
<dbReference type="EMBL" id="JAEOAH010000034">
    <property type="protein sequence ID" value="MBK3496549.1"/>
    <property type="molecule type" value="Genomic_DNA"/>
</dbReference>
<dbReference type="RefSeq" id="WP_200750009.1">
    <property type="nucleotide sequence ID" value="NZ_JAEOAH010000034.1"/>
</dbReference>
<evidence type="ECO:0000313" key="1">
    <source>
        <dbReference type="EMBL" id="MBK3496549.1"/>
    </source>
</evidence>
<name>A0ABS1HAV6_9BACL</name>
<keyword evidence="2" id="KW-1185">Reference proteome</keyword>
<proteinExistence type="predicted"/>
<evidence type="ECO:0008006" key="3">
    <source>
        <dbReference type="Google" id="ProtNLM"/>
    </source>
</evidence>
<gene>
    <name evidence="1" type="ORF">JFL43_17140</name>
</gene>
<sequence length="69" mass="8173">MILYNAHIHHTKYLQDFSEENKHRLELVSLLPYSPAESLWKQLKESLLSITSFSLILKNFKNEKFYSGC</sequence>
<dbReference type="Proteomes" id="UP000618943">
    <property type="component" value="Unassembled WGS sequence"/>
</dbReference>
<accession>A0ABS1HAV6</accession>
<reference evidence="1 2" key="1">
    <citation type="submission" date="2020-12" db="EMBL/GenBank/DDBJ databases">
        <title>YIM B01967 draft genome.</title>
        <authorList>
            <person name="Yan X."/>
        </authorList>
    </citation>
    <scope>NUCLEOTIDE SEQUENCE [LARGE SCALE GENOMIC DNA]</scope>
    <source>
        <strain evidence="1 2">YIM B01967</strain>
    </source>
</reference>